<organism evidence="2">
    <name type="scientific">Tanacetum cinerariifolium</name>
    <name type="common">Dalmatian daisy</name>
    <name type="synonym">Chrysanthemum cinerariifolium</name>
    <dbReference type="NCBI Taxonomy" id="118510"/>
    <lineage>
        <taxon>Eukaryota</taxon>
        <taxon>Viridiplantae</taxon>
        <taxon>Streptophyta</taxon>
        <taxon>Embryophyta</taxon>
        <taxon>Tracheophyta</taxon>
        <taxon>Spermatophyta</taxon>
        <taxon>Magnoliopsida</taxon>
        <taxon>eudicotyledons</taxon>
        <taxon>Gunneridae</taxon>
        <taxon>Pentapetalae</taxon>
        <taxon>asterids</taxon>
        <taxon>campanulids</taxon>
        <taxon>Asterales</taxon>
        <taxon>Asteraceae</taxon>
        <taxon>Asteroideae</taxon>
        <taxon>Anthemideae</taxon>
        <taxon>Anthemidinae</taxon>
        <taxon>Tanacetum</taxon>
    </lineage>
</organism>
<feature type="compositionally biased region" description="Polar residues" evidence="1">
    <location>
        <begin position="179"/>
        <end position="190"/>
    </location>
</feature>
<proteinExistence type="predicted"/>
<gene>
    <name evidence="2" type="ORF">Tci_620686</name>
</gene>
<reference evidence="2" key="1">
    <citation type="journal article" date="2019" name="Sci. Rep.">
        <title>Draft genome of Tanacetum cinerariifolium, the natural source of mosquito coil.</title>
        <authorList>
            <person name="Yamashiro T."/>
            <person name="Shiraishi A."/>
            <person name="Satake H."/>
            <person name="Nakayama K."/>
        </authorList>
    </citation>
    <scope>NUCLEOTIDE SEQUENCE</scope>
</reference>
<feature type="compositionally biased region" description="Acidic residues" evidence="1">
    <location>
        <begin position="123"/>
        <end position="133"/>
    </location>
</feature>
<dbReference type="EMBL" id="BKCJ010432610">
    <property type="protein sequence ID" value="GFA48714.1"/>
    <property type="molecule type" value="Genomic_DNA"/>
</dbReference>
<comment type="caution">
    <text evidence="2">The sequence shown here is derived from an EMBL/GenBank/DDBJ whole genome shotgun (WGS) entry which is preliminary data.</text>
</comment>
<name>A0A699JNU7_TANCI</name>
<evidence type="ECO:0000256" key="1">
    <source>
        <dbReference type="SAM" id="MobiDB-lite"/>
    </source>
</evidence>
<dbReference type="AlphaFoldDB" id="A0A699JNU7"/>
<feature type="region of interest" description="Disordered" evidence="1">
    <location>
        <begin position="98"/>
        <end position="147"/>
    </location>
</feature>
<feature type="region of interest" description="Disordered" evidence="1">
    <location>
        <begin position="168"/>
        <end position="190"/>
    </location>
</feature>
<feature type="non-terminal residue" evidence="2">
    <location>
        <position position="190"/>
    </location>
</feature>
<protein>
    <submittedName>
        <fullName evidence="2">Uncharacterized protein</fullName>
    </submittedName>
</protein>
<feature type="compositionally biased region" description="Polar residues" evidence="1">
    <location>
        <begin position="108"/>
        <end position="117"/>
    </location>
</feature>
<accession>A0A699JNU7</accession>
<sequence>MAFTSLSSSSSDNEVASYSKACAKSYVTLQSHYDNDEIFSSDFDESMPTSPVYDRYNSGEEYHAVPPSYTGTFMPLKPDLVFHDAFTVNDSVPTAFNVEPSPTKPNMDLSQSNKPSTSIIEDWVSDSEDESEDLLQLPNKGKQEKERRTCGDYLKYKESRVRIKCESISKKKKSNDSSFQDMRSSCNEDM</sequence>
<evidence type="ECO:0000313" key="2">
    <source>
        <dbReference type="EMBL" id="GFA48714.1"/>
    </source>
</evidence>